<dbReference type="SUPFAM" id="SSF51161">
    <property type="entry name" value="Trimeric LpxA-like enzymes"/>
    <property type="match status" value="1"/>
</dbReference>
<gene>
    <name evidence="14" type="ORF">ACFQKE_08390</name>
</gene>
<dbReference type="GO" id="GO:0019134">
    <property type="term" value="F:glucosamine-1-phosphate N-acetyltransferase activity"/>
    <property type="evidence" value="ECO:0007669"/>
    <property type="project" value="UniProtKB-EC"/>
</dbReference>
<dbReference type="InterPro" id="IPR011004">
    <property type="entry name" value="Trimer_LpxA-like_sf"/>
</dbReference>
<keyword evidence="9" id="KW-0012">Acyltransferase</keyword>
<keyword evidence="6" id="KW-0808">Transferase</keyword>
<evidence type="ECO:0000256" key="8">
    <source>
        <dbReference type="ARBA" id="ARBA00023268"/>
    </source>
</evidence>
<proteinExistence type="predicted"/>
<evidence type="ECO:0000259" key="12">
    <source>
        <dbReference type="Pfam" id="PF00483"/>
    </source>
</evidence>
<organism evidence="14 15">
    <name type="scientific">Haloplanus litoreus</name>
    <dbReference type="NCBI Taxonomy" id="767515"/>
    <lineage>
        <taxon>Archaea</taxon>
        <taxon>Methanobacteriati</taxon>
        <taxon>Methanobacteriota</taxon>
        <taxon>Stenosarchaea group</taxon>
        <taxon>Halobacteria</taxon>
        <taxon>Halobacteriales</taxon>
        <taxon>Haloferacaceae</taxon>
        <taxon>Haloplanus</taxon>
    </lineage>
</organism>
<keyword evidence="7" id="KW-0548">Nucleotidyltransferase</keyword>
<dbReference type="AlphaFoldDB" id="A0ABD5ZXA3"/>
<dbReference type="PANTHER" id="PTHR43584">
    <property type="entry name" value="NUCLEOTIDYL TRANSFERASE"/>
    <property type="match status" value="1"/>
</dbReference>
<dbReference type="EMBL" id="JBHTAT010000001">
    <property type="protein sequence ID" value="MFC7255310.1"/>
    <property type="molecule type" value="Genomic_DNA"/>
</dbReference>
<comment type="caution">
    <text evidence="14">The sequence shown here is derived from an EMBL/GenBank/DDBJ whole genome shotgun (WGS) entry which is preliminary data.</text>
</comment>
<dbReference type="Gene3D" id="2.160.10.10">
    <property type="entry name" value="Hexapeptide repeat proteins"/>
    <property type="match status" value="1"/>
</dbReference>
<dbReference type="EC" id="2.7.7.23" evidence="4"/>
<sequence length="397" mass="41397">MQLDSAVVLAAGEGTRLRPLTKYRPKPLLPAANRPILEYVLDALVDAGVEDLHVVVGYQRDRVQDHVGPTYRGRSVTYHAQEKQLGTGHAVLQARDALDADFLVVNGDEVVTASMVESVIDVHATTDAATLAVVESDRAPEYGAVRLDGDRIVELVERPGDGNYRLLNAGIYAFGPSLLAAIESTDRRDGELRLTDTIADAIRAGNTVRGVRTDGLWSTATYPWDLLTVARDLLADGRVDEPERRTGVYVDETASVHDDAVLRAPVVVGPDAVIGPEAVVGPDTALGRHTTVGAGAVVEGSILDIDTRIGANATVVDAVTGQGATVGAGATVPGGEADVRVGTTVHENRRLGCVAADRAHVAGGATVAPGTLLGTAVHVGVGAHASGIVPEGTEVRR</sequence>
<name>A0ABD5ZXA3_9EURY</name>
<feature type="domain" description="Nucleotidyl transferase" evidence="12">
    <location>
        <begin position="6"/>
        <end position="218"/>
    </location>
</feature>
<evidence type="ECO:0000256" key="7">
    <source>
        <dbReference type="ARBA" id="ARBA00022695"/>
    </source>
</evidence>
<evidence type="ECO:0000256" key="5">
    <source>
        <dbReference type="ARBA" id="ARBA00013414"/>
    </source>
</evidence>
<dbReference type="GO" id="GO:0003977">
    <property type="term" value="F:UDP-N-acetylglucosamine diphosphorylase activity"/>
    <property type="evidence" value="ECO:0007669"/>
    <property type="project" value="UniProtKB-EC"/>
</dbReference>
<dbReference type="RefSeq" id="WP_379703533.1">
    <property type="nucleotide sequence ID" value="NZ_JBHTAT010000001.1"/>
</dbReference>
<reference evidence="14 15" key="1">
    <citation type="journal article" date="2019" name="Int. J. Syst. Evol. Microbiol.">
        <title>The Global Catalogue of Microorganisms (GCM) 10K type strain sequencing project: providing services to taxonomists for standard genome sequencing and annotation.</title>
        <authorList>
            <consortium name="The Broad Institute Genomics Platform"/>
            <consortium name="The Broad Institute Genome Sequencing Center for Infectious Disease"/>
            <person name="Wu L."/>
            <person name="Ma J."/>
        </authorList>
    </citation>
    <scope>NUCLEOTIDE SEQUENCE [LARGE SCALE GENOMIC DNA]</scope>
    <source>
        <strain evidence="14 15">GX21</strain>
    </source>
</reference>
<dbReference type="EC" id="2.3.1.157" evidence="3"/>
<dbReference type="CDD" id="cd04181">
    <property type="entry name" value="NTP_transferase"/>
    <property type="match status" value="1"/>
</dbReference>
<evidence type="ECO:0000313" key="15">
    <source>
        <dbReference type="Proteomes" id="UP001596434"/>
    </source>
</evidence>
<evidence type="ECO:0000256" key="10">
    <source>
        <dbReference type="ARBA" id="ARBA00048247"/>
    </source>
</evidence>
<comment type="catalytic activity">
    <reaction evidence="11">
        <text>N-acetyl-alpha-D-glucosamine 1-phosphate + UTP + H(+) = UDP-N-acetyl-alpha-D-glucosamine + diphosphate</text>
        <dbReference type="Rhea" id="RHEA:13509"/>
        <dbReference type="ChEBI" id="CHEBI:15378"/>
        <dbReference type="ChEBI" id="CHEBI:33019"/>
        <dbReference type="ChEBI" id="CHEBI:46398"/>
        <dbReference type="ChEBI" id="CHEBI:57705"/>
        <dbReference type="ChEBI" id="CHEBI:57776"/>
        <dbReference type="EC" id="2.7.7.23"/>
    </reaction>
</comment>
<dbReference type="InterPro" id="IPR050065">
    <property type="entry name" value="GlmU-like"/>
</dbReference>
<dbReference type="GeneID" id="96953662"/>
<dbReference type="PANTHER" id="PTHR43584:SF8">
    <property type="entry name" value="N-ACETYLMURAMATE ALPHA-1-PHOSPHATE URIDYLYLTRANSFERASE"/>
    <property type="match status" value="1"/>
</dbReference>
<dbReference type="Pfam" id="PF25087">
    <property type="entry name" value="GMPPB_C"/>
    <property type="match status" value="1"/>
</dbReference>
<evidence type="ECO:0000256" key="4">
    <source>
        <dbReference type="ARBA" id="ARBA00012457"/>
    </source>
</evidence>
<feature type="domain" description="Mannose-1-phosphate guanyltransferase C-terminal" evidence="13">
    <location>
        <begin position="264"/>
        <end position="367"/>
    </location>
</feature>
<evidence type="ECO:0000256" key="1">
    <source>
        <dbReference type="ARBA" id="ARBA00005166"/>
    </source>
</evidence>
<dbReference type="InterPro" id="IPR005835">
    <property type="entry name" value="NTP_transferase_dom"/>
</dbReference>
<evidence type="ECO:0000259" key="13">
    <source>
        <dbReference type="Pfam" id="PF25087"/>
    </source>
</evidence>
<dbReference type="Pfam" id="PF00483">
    <property type="entry name" value="NTP_transferase"/>
    <property type="match status" value="1"/>
</dbReference>
<dbReference type="SUPFAM" id="SSF53448">
    <property type="entry name" value="Nucleotide-diphospho-sugar transferases"/>
    <property type="match status" value="1"/>
</dbReference>
<evidence type="ECO:0000256" key="9">
    <source>
        <dbReference type="ARBA" id="ARBA00023315"/>
    </source>
</evidence>
<keyword evidence="8" id="KW-0511">Multifunctional enzyme</keyword>
<dbReference type="InterPro" id="IPR029044">
    <property type="entry name" value="Nucleotide-diphossugar_trans"/>
</dbReference>
<dbReference type="Gene3D" id="3.90.550.10">
    <property type="entry name" value="Spore Coat Polysaccharide Biosynthesis Protein SpsA, Chain A"/>
    <property type="match status" value="1"/>
</dbReference>
<evidence type="ECO:0000256" key="3">
    <source>
        <dbReference type="ARBA" id="ARBA00012225"/>
    </source>
</evidence>
<keyword evidence="15" id="KW-1185">Reference proteome</keyword>
<evidence type="ECO:0000256" key="11">
    <source>
        <dbReference type="ARBA" id="ARBA00048493"/>
    </source>
</evidence>
<dbReference type="InterPro" id="IPR056729">
    <property type="entry name" value="GMPPB_C"/>
</dbReference>
<comment type="catalytic activity">
    <reaction evidence="10">
        <text>alpha-D-glucosamine 1-phosphate + acetyl-CoA = N-acetyl-alpha-D-glucosamine 1-phosphate + CoA + H(+)</text>
        <dbReference type="Rhea" id="RHEA:13725"/>
        <dbReference type="ChEBI" id="CHEBI:15378"/>
        <dbReference type="ChEBI" id="CHEBI:57287"/>
        <dbReference type="ChEBI" id="CHEBI:57288"/>
        <dbReference type="ChEBI" id="CHEBI:57776"/>
        <dbReference type="ChEBI" id="CHEBI:58516"/>
        <dbReference type="EC" id="2.3.1.157"/>
    </reaction>
</comment>
<dbReference type="Proteomes" id="UP001596434">
    <property type="component" value="Unassembled WGS sequence"/>
</dbReference>
<protein>
    <recommendedName>
        <fullName evidence="5">Bifunctional protein GlmU</fullName>
        <ecNumber evidence="3">2.3.1.157</ecNumber>
        <ecNumber evidence="4">2.7.7.23</ecNumber>
    </recommendedName>
</protein>
<evidence type="ECO:0000313" key="14">
    <source>
        <dbReference type="EMBL" id="MFC7255310.1"/>
    </source>
</evidence>
<comment type="pathway">
    <text evidence="2">Nucleotide-sugar biosynthesis; UDP-N-acetyl-alpha-D-glucosamine biosynthesis; UDP-N-acetyl-alpha-D-glucosamine from N-acetyl-alpha-D-glucosamine 1-phosphate: step 1/1.</text>
</comment>
<evidence type="ECO:0000256" key="2">
    <source>
        <dbReference type="ARBA" id="ARBA00005208"/>
    </source>
</evidence>
<comment type="pathway">
    <text evidence="1">Nucleotide-sugar biosynthesis; UDP-N-acetyl-alpha-D-glucosamine biosynthesis; N-acetyl-alpha-D-glucosamine 1-phosphate from alpha-D-glucosamine 6-phosphate (route II): step 2/2.</text>
</comment>
<evidence type="ECO:0000256" key="6">
    <source>
        <dbReference type="ARBA" id="ARBA00022679"/>
    </source>
</evidence>
<accession>A0ABD5ZXA3</accession>